<evidence type="ECO:0000313" key="2">
    <source>
        <dbReference type="EMBL" id="QNO50710.1"/>
    </source>
</evidence>
<feature type="domain" description="Methyltransferase type 11" evidence="1">
    <location>
        <begin position="52"/>
        <end position="146"/>
    </location>
</feature>
<sequence>MSGSDAKEYFSDEDTVARWWNPGDEDSLLALHFKKQVRYATEQFDWVGKDVLDVGTGRGRFAISFALEGANVYAMDISHEMLQLAENESDGAGARIEFHQGDAENLPYADESFDIVTCMEAIMHLPDPQKAIHELARVARPGAKVIVSMNNAISLTNFVLAVQFHVHLYRILKKRPKIHWIYTTGRFRRFLDEAGLKIERSYGIGLIQPEAELYILPGVSFSLIPESFGRWFLKSVEERFRLGKGSLQNFMKAVVFVAGKD</sequence>
<keyword evidence="2" id="KW-0830">Ubiquinone</keyword>
<proteinExistence type="predicted"/>
<dbReference type="GO" id="GO:0032259">
    <property type="term" value="P:methylation"/>
    <property type="evidence" value="ECO:0007669"/>
    <property type="project" value="UniProtKB-KW"/>
</dbReference>
<dbReference type="PANTHER" id="PTHR43591:SF24">
    <property type="entry name" value="2-METHOXY-6-POLYPRENYL-1,4-BENZOQUINOL METHYLASE, MITOCHONDRIAL"/>
    <property type="match status" value="1"/>
</dbReference>
<name>A0A7G9YRS6_9EURY</name>
<dbReference type="Gene3D" id="3.40.50.150">
    <property type="entry name" value="Vaccinia Virus protein VP39"/>
    <property type="match status" value="1"/>
</dbReference>
<dbReference type="GO" id="GO:0102208">
    <property type="term" value="F:2-polyprenyl-6-hydroxyphenol methylase activity"/>
    <property type="evidence" value="ECO:0007669"/>
    <property type="project" value="UniProtKB-EC"/>
</dbReference>
<dbReference type="GO" id="GO:0008757">
    <property type="term" value="F:S-adenosylmethionine-dependent methyltransferase activity"/>
    <property type="evidence" value="ECO:0007669"/>
    <property type="project" value="InterPro"/>
</dbReference>
<dbReference type="CDD" id="cd02440">
    <property type="entry name" value="AdoMet_MTases"/>
    <property type="match status" value="1"/>
</dbReference>
<protein>
    <submittedName>
        <fullName evidence="2">Ubiquinone biosynthesis O-methyltransferase, mitochondrial</fullName>
        <ecNumber evidence="2">2.1.1.222</ecNumber>
    </submittedName>
</protein>
<keyword evidence="2" id="KW-0489">Methyltransferase</keyword>
<gene>
    <name evidence="2" type="primary">COQ3</name>
    <name evidence="2" type="ORF">HLBKPKBF_00028</name>
</gene>
<dbReference type="InterPro" id="IPR013216">
    <property type="entry name" value="Methyltransf_11"/>
</dbReference>
<dbReference type="EMBL" id="MT631448">
    <property type="protein sequence ID" value="QNO50710.1"/>
    <property type="molecule type" value="Genomic_DNA"/>
</dbReference>
<organism evidence="2">
    <name type="scientific">Candidatus Methanogaster sp. ANME-2c ERB4</name>
    <dbReference type="NCBI Taxonomy" id="2759911"/>
    <lineage>
        <taxon>Archaea</taxon>
        <taxon>Methanobacteriati</taxon>
        <taxon>Methanobacteriota</taxon>
        <taxon>Stenosarchaea group</taxon>
        <taxon>Methanomicrobia</taxon>
        <taxon>Methanosarcinales</taxon>
        <taxon>ANME-2 cluster</taxon>
        <taxon>Candidatus Methanogasteraceae</taxon>
        <taxon>Candidatus Methanogaster</taxon>
    </lineage>
</organism>
<evidence type="ECO:0000259" key="1">
    <source>
        <dbReference type="Pfam" id="PF08241"/>
    </source>
</evidence>
<dbReference type="Pfam" id="PF08241">
    <property type="entry name" value="Methyltransf_11"/>
    <property type="match status" value="1"/>
</dbReference>
<dbReference type="PANTHER" id="PTHR43591">
    <property type="entry name" value="METHYLTRANSFERASE"/>
    <property type="match status" value="1"/>
</dbReference>
<dbReference type="SUPFAM" id="SSF53335">
    <property type="entry name" value="S-adenosyl-L-methionine-dependent methyltransferases"/>
    <property type="match status" value="1"/>
</dbReference>
<accession>A0A7G9YRS6</accession>
<reference evidence="2" key="1">
    <citation type="submission" date="2020-06" db="EMBL/GenBank/DDBJ databases">
        <title>Unique genomic features of the anaerobic methanotrophic archaea.</title>
        <authorList>
            <person name="Chadwick G.L."/>
            <person name="Skennerton C.T."/>
            <person name="Laso-Perez R."/>
            <person name="Leu A.O."/>
            <person name="Speth D.R."/>
            <person name="Yu H."/>
            <person name="Morgan-Lang C."/>
            <person name="Hatzenpichler R."/>
            <person name="Goudeau D."/>
            <person name="Malmstrom R."/>
            <person name="Brazelton W.J."/>
            <person name="Woyke T."/>
            <person name="Hallam S.J."/>
            <person name="Tyson G.W."/>
            <person name="Wegener G."/>
            <person name="Boetius A."/>
            <person name="Orphan V."/>
        </authorList>
    </citation>
    <scope>NUCLEOTIDE SEQUENCE</scope>
</reference>
<dbReference type="AlphaFoldDB" id="A0A7G9YRS6"/>
<dbReference type="EC" id="2.1.1.222" evidence="2"/>
<keyword evidence="2" id="KW-0808">Transferase</keyword>
<dbReference type="InterPro" id="IPR029063">
    <property type="entry name" value="SAM-dependent_MTases_sf"/>
</dbReference>